<name>E3LYK0_CAERE</name>
<dbReference type="AlphaFoldDB" id="E3LYK0"/>
<protein>
    <submittedName>
        <fullName evidence="2">Uncharacterized protein</fullName>
    </submittedName>
</protein>
<proteinExistence type="predicted"/>
<dbReference type="EMBL" id="DS268419">
    <property type="protein sequence ID" value="EFO86706.1"/>
    <property type="molecule type" value="Genomic_DNA"/>
</dbReference>
<gene>
    <name evidence="2" type="ORF">CRE_04663</name>
</gene>
<feature type="compositionally biased region" description="Polar residues" evidence="1">
    <location>
        <begin position="59"/>
        <end position="69"/>
    </location>
</feature>
<dbReference type="HOGENOM" id="CLU_2148173_0_0_1"/>
<evidence type="ECO:0000313" key="2">
    <source>
        <dbReference type="EMBL" id="EFO86706.1"/>
    </source>
</evidence>
<sequence length="112" mass="11975">MTSPKDDIFSAHPLTAAELAAQKRKAYSEEAWRRYQEYQKRWKKFRQTQKTPAPGASISGASTSKQSGASPEGGGQAGTGPSTRSQSVTSVASGNISPSTFSCKIHRKAEVA</sequence>
<dbReference type="OrthoDB" id="5872674at2759"/>
<feature type="compositionally biased region" description="Polar residues" evidence="1">
    <location>
        <begin position="79"/>
        <end position="102"/>
    </location>
</feature>
<dbReference type="eggNOG" id="KOG1418">
    <property type="taxonomic scope" value="Eukaryota"/>
</dbReference>
<dbReference type="STRING" id="31234.E3LYK0"/>
<dbReference type="InParanoid" id="E3LYK0"/>
<keyword evidence="3" id="KW-1185">Reference proteome</keyword>
<organism evidence="3">
    <name type="scientific">Caenorhabditis remanei</name>
    <name type="common">Caenorhabditis vulgaris</name>
    <dbReference type="NCBI Taxonomy" id="31234"/>
    <lineage>
        <taxon>Eukaryota</taxon>
        <taxon>Metazoa</taxon>
        <taxon>Ecdysozoa</taxon>
        <taxon>Nematoda</taxon>
        <taxon>Chromadorea</taxon>
        <taxon>Rhabditida</taxon>
        <taxon>Rhabditina</taxon>
        <taxon>Rhabditomorpha</taxon>
        <taxon>Rhabditoidea</taxon>
        <taxon>Rhabditidae</taxon>
        <taxon>Peloderinae</taxon>
        <taxon>Caenorhabditis</taxon>
    </lineage>
</organism>
<reference evidence="2" key="1">
    <citation type="submission" date="2007-07" db="EMBL/GenBank/DDBJ databases">
        <title>PCAP assembly of the Caenorhabditis remanei genome.</title>
        <authorList>
            <consortium name="The Caenorhabditis remanei Sequencing Consortium"/>
            <person name="Wilson R.K."/>
        </authorList>
    </citation>
    <scope>NUCLEOTIDE SEQUENCE [LARGE SCALE GENOMIC DNA]</scope>
    <source>
        <strain evidence="2">PB4641</strain>
    </source>
</reference>
<feature type="region of interest" description="Disordered" evidence="1">
    <location>
        <begin position="43"/>
        <end position="112"/>
    </location>
</feature>
<dbReference type="Proteomes" id="UP000008281">
    <property type="component" value="Unassembled WGS sequence"/>
</dbReference>
<evidence type="ECO:0000313" key="3">
    <source>
        <dbReference type="Proteomes" id="UP000008281"/>
    </source>
</evidence>
<accession>E3LYK0</accession>
<evidence type="ECO:0000256" key="1">
    <source>
        <dbReference type="SAM" id="MobiDB-lite"/>
    </source>
</evidence>